<protein>
    <submittedName>
        <fullName evidence="2">Rhodanese-related sulfurtransferase</fullName>
    </submittedName>
</protein>
<name>A0ABY2BV12_9ACTN</name>
<reference evidence="2 3" key="1">
    <citation type="journal article" date="2015" name="Stand. Genomic Sci.">
        <title>Genomic Encyclopedia of Bacterial and Archaeal Type Strains, Phase III: the genomes of soil and plant-associated and newly described type strains.</title>
        <authorList>
            <person name="Whitman W.B."/>
            <person name="Woyke T."/>
            <person name="Klenk H.P."/>
            <person name="Zhou Y."/>
            <person name="Lilburn T.G."/>
            <person name="Beck B.J."/>
            <person name="De Vos P."/>
            <person name="Vandamme P."/>
            <person name="Eisen J.A."/>
            <person name="Garrity G."/>
            <person name="Hugenholtz P."/>
            <person name="Kyrpides N.C."/>
        </authorList>
    </citation>
    <scope>NUCLEOTIDE SEQUENCE [LARGE SCALE GENOMIC DNA]</scope>
    <source>
        <strain evidence="2 3">VKM Ac-2538</strain>
    </source>
</reference>
<gene>
    <name evidence="2" type="ORF">EV644_101659</name>
</gene>
<dbReference type="PROSITE" id="PS50206">
    <property type="entry name" value="RHODANESE_3"/>
    <property type="match status" value="1"/>
</dbReference>
<dbReference type="Proteomes" id="UP000295818">
    <property type="component" value="Unassembled WGS sequence"/>
</dbReference>
<keyword evidence="3" id="KW-1185">Reference proteome</keyword>
<dbReference type="SMART" id="SM00450">
    <property type="entry name" value="RHOD"/>
    <property type="match status" value="1"/>
</dbReference>
<dbReference type="Gene3D" id="3.40.250.10">
    <property type="entry name" value="Rhodanese-like domain"/>
    <property type="match status" value="1"/>
</dbReference>
<evidence type="ECO:0000313" key="2">
    <source>
        <dbReference type="EMBL" id="TCO32016.1"/>
    </source>
</evidence>
<dbReference type="InterPro" id="IPR001763">
    <property type="entry name" value="Rhodanese-like_dom"/>
</dbReference>
<dbReference type="PANTHER" id="PTHR43031:SF1">
    <property type="entry name" value="PYRIDINE NUCLEOTIDE-DISULPHIDE OXIDOREDUCTASE"/>
    <property type="match status" value="1"/>
</dbReference>
<dbReference type="RefSeq" id="WP_132187031.1">
    <property type="nucleotide sequence ID" value="NZ_SLWM01000001.1"/>
</dbReference>
<dbReference type="InterPro" id="IPR036873">
    <property type="entry name" value="Rhodanese-like_dom_sf"/>
</dbReference>
<evidence type="ECO:0000313" key="3">
    <source>
        <dbReference type="Proteomes" id="UP000295818"/>
    </source>
</evidence>
<dbReference type="InterPro" id="IPR050229">
    <property type="entry name" value="GlpE_sulfurtransferase"/>
</dbReference>
<sequence length="139" mass="14868">MTTHAVSASEHFAAKLRYEIDPADLATLRGGGARPLVIDVRSLASWKQGRIAGAVHIPGDELELRAAVEVPRDADVIVYCWGPGCNGSTKAALVLSQLGYSVRELIGGFEYWAREGLQIENESGRSRLPIDGLTAPLVG</sequence>
<dbReference type="SUPFAM" id="SSF52821">
    <property type="entry name" value="Rhodanese/Cell cycle control phosphatase"/>
    <property type="match status" value="1"/>
</dbReference>
<evidence type="ECO:0000259" key="1">
    <source>
        <dbReference type="PROSITE" id="PS50206"/>
    </source>
</evidence>
<dbReference type="Pfam" id="PF00581">
    <property type="entry name" value="Rhodanese"/>
    <property type="match status" value="1"/>
</dbReference>
<dbReference type="EMBL" id="SLWM01000001">
    <property type="protein sequence ID" value="TCO32016.1"/>
    <property type="molecule type" value="Genomic_DNA"/>
</dbReference>
<accession>A0ABY2BV12</accession>
<proteinExistence type="predicted"/>
<organism evidence="2 3">
    <name type="scientific">Kribbella orskensis</name>
    <dbReference type="NCBI Taxonomy" id="2512216"/>
    <lineage>
        <taxon>Bacteria</taxon>
        <taxon>Bacillati</taxon>
        <taxon>Actinomycetota</taxon>
        <taxon>Actinomycetes</taxon>
        <taxon>Propionibacteriales</taxon>
        <taxon>Kribbellaceae</taxon>
        <taxon>Kribbella</taxon>
    </lineage>
</organism>
<feature type="domain" description="Rhodanese" evidence="1">
    <location>
        <begin position="31"/>
        <end position="121"/>
    </location>
</feature>
<dbReference type="PANTHER" id="PTHR43031">
    <property type="entry name" value="FAD-DEPENDENT OXIDOREDUCTASE"/>
    <property type="match status" value="1"/>
</dbReference>
<comment type="caution">
    <text evidence="2">The sequence shown here is derived from an EMBL/GenBank/DDBJ whole genome shotgun (WGS) entry which is preliminary data.</text>
</comment>